<evidence type="ECO:0000313" key="4">
    <source>
        <dbReference type="Proteomes" id="UP000824219"/>
    </source>
</evidence>
<proteinExistence type="predicted"/>
<sequence length="629" mass="71467">MERSRGFSCRDCNMLFRSFGLLDKHKSRFCIGSAIGDPTVLRRGRVEIGEPEKVDLRALQPRMTKTPDLIHLREQRDKLLRQTDRCETHREPSVADSLAFNKLTHEFHKLRRSVEESLPRRHTEGLYPGWADGERLQDICRHHEQKLAEIQAHTTELEQQRREIERQMALVGHDGTAHLREMLHELKEQEERNEEVLYRLSTQINALQGVKDINVTPDHPEDKRTQHITFDLISSVDGPLSSQIRSLHLAYIQSGGSDPEVLSHLHDLQAEAHTLEQSRPAAEHRTRKKRRMKSSHPALDSTVMAVEQENQLLEEQILKLQIDRERHRGRAAGSELSLIQRHHIHQLSSLQTEISNLKRVEKSRERKTHPPAPKYSPQQPSLMDRHGFDSLGPAPYDPVSGFVIFYDMVLGVDAMFGTIHLVARLFSGGQEIGQPTPVPPVHCQPAGALGYPPRRHAGNYALLAVQQPVQRVQPSPSLYLVVDVQVVGGFGLCDQEMRGWSKLQLFDDHNQVQSGFWKLPFRSLPVRPCLNLGQLNSVPQLGNMEICLRIVNARDGDVQSLATIDPNNSRLYKYPSVVFNPSMVVSHSDTEQEGQTPQPKTKQLSSNPFLSSLPQTDHVDPPPKDRGQR</sequence>
<accession>A0A9D3SJ06</accession>
<feature type="compositionally biased region" description="Basic residues" evidence="2">
    <location>
        <begin position="285"/>
        <end position="294"/>
    </location>
</feature>
<keyword evidence="4" id="KW-1185">Reference proteome</keyword>
<evidence type="ECO:0000256" key="1">
    <source>
        <dbReference type="SAM" id="Coils"/>
    </source>
</evidence>
<reference evidence="3 4" key="1">
    <citation type="submission" date="2021-06" db="EMBL/GenBank/DDBJ databases">
        <title>Chromosome-level genome assembly of the red-tail catfish (Hemibagrus wyckioides).</title>
        <authorList>
            <person name="Shao F."/>
        </authorList>
    </citation>
    <scope>NUCLEOTIDE SEQUENCE [LARGE SCALE GENOMIC DNA]</scope>
    <source>
        <strain evidence="3">EC202008001</strain>
        <tissue evidence="3">Blood</tissue>
    </source>
</reference>
<evidence type="ECO:0008006" key="5">
    <source>
        <dbReference type="Google" id="ProtNLM"/>
    </source>
</evidence>
<feature type="compositionally biased region" description="Basic and acidic residues" evidence="2">
    <location>
        <begin position="275"/>
        <end position="284"/>
    </location>
</feature>
<feature type="coiled-coil region" evidence="1">
    <location>
        <begin position="303"/>
        <end position="330"/>
    </location>
</feature>
<dbReference type="PANTHER" id="PTHR33820:SF4">
    <property type="entry name" value="COILED-COIL DOMAIN-CONTAINING PROTEIN 17"/>
    <property type="match status" value="1"/>
</dbReference>
<dbReference type="InterPro" id="IPR038800">
    <property type="entry name" value="CCDC17"/>
</dbReference>
<dbReference type="EMBL" id="JAHKSW010000011">
    <property type="protein sequence ID" value="KAG7326256.1"/>
    <property type="molecule type" value="Genomic_DNA"/>
</dbReference>
<feature type="coiled-coil region" evidence="1">
    <location>
        <begin position="140"/>
        <end position="199"/>
    </location>
</feature>
<feature type="region of interest" description="Disordered" evidence="2">
    <location>
        <begin position="586"/>
        <end position="629"/>
    </location>
</feature>
<feature type="region of interest" description="Disordered" evidence="2">
    <location>
        <begin position="359"/>
        <end position="389"/>
    </location>
</feature>
<gene>
    <name evidence="3" type="ORF">KOW79_009657</name>
</gene>
<dbReference type="PANTHER" id="PTHR33820">
    <property type="entry name" value="COILED-COIL DOMAIN-CONTAINING PROTEIN 17"/>
    <property type="match status" value="1"/>
</dbReference>
<name>A0A9D3SJ06_9TELE</name>
<comment type="caution">
    <text evidence="3">The sequence shown here is derived from an EMBL/GenBank/DDBJ whole genome shotgun (WGS) entry which is preliminary data.</text>
</comment>
<organism evidence="3 4">
    <name type="scientific">Hemibagrus wyckioides</name>
    <dbReference type="NCBI Taxonomy" id="337641"/>
    <lineage>
        <taxon>Eukaryota</taxon>
        <taxon>Metazoa</taxon>
        <taxon>Chordata</taxon>
        <taxon>Craniata</taxon>
        <taxon>Vertebrata</taxon>
        <taxon>Euteleostomi</taxon>
        <taxon>Actinopterygii</taxon>
        <taxon>Neopterygii</taxon>
        <taxon>Teleostei</taxon>
        <taxon>Ostariophysi</taxon>
        <taxon>Siluriformes</taxon>
        <taxon>Bagridae</taxon>
        <taxon>Hemibagrus</taxon>
    </lineage>
</organism>
<keyword evidence="1" id="KW-0175">Coiled coil</keyword>
<evidence type="ECO:0000313" key="3">
    <source>
        <dbReference type="EMBL" id="KAG7326256.1"/>
    </source>
</evidence>
<protein>
    <recommendedName>
        <fullName evidence="5">Coiled-coil domain-containing protein 17</fullName>
    </recommendedName>
</protein>
<dbReference type="Proteomes" id="UP000824219">
    <property type="component" value="Linkage Group LG11"/>
</dbReference>
<feature type="compositionally biased region" description="Polar residues" evidence="2">
    <location>
        <begin position="586"/>
        <end position="615"/>
    </location>
</feature>
<dbReference type="OrthoDB" id="289416at2759"/>
<feature type="compositionally biased region" description="Basic and acidic residues" evidence="2">
    <location>
        <begin position="617"/>
        <end position="629"/>
    </location>
</feature>
<evidence type="ECO:0000256" key="2">
    <source>
        <dbReference type="SAM" id="MobiDB-lite"/>
    </source>
</evidence>
<dbReference type="AlphaFoldDB" id="A0A9D3SJ06"/>
<feature type="region of interest" description="Disordered" evidence="2">
    <location>
        <begin position="275"/>
        <end position="297"/>
    </location>
</feature>